<proteinExistence type="predicted"/>
<protein>
    <recommendedName>
        <fullName evidence="3">Lipoprotein</fullName>
    </recommendedName>
</protein>
<dbReference type="Proteomes" id="UP001497602">
    <property type="component" value="Unassembled WGS sequence"/>
</dbReference>
<evidence type="ECO:0008006" key="3">
    <source>
        <dbReference type="Google" id="ProtNLM"/>
    </source>
</evidence>
<comment type="caution">
    <text evidence="1">The sequence shown here is derived from an EMBL/GenBank/DDBJ whole genome shotgun (WGS) entry which is preliminary data.</text>
</comment>
<name>A0ABM9PK13_9FLAO</name>
<evidence type="ECO:0000313" key="1">
    <source>
        <dbReference type="EMBL" id="CAL2105941.1"/>
    </source>
</evidence>
<evidence type="ECO:0000313" key="2">
    <source>
        <dbReference type="Proteomes" id="UP001497602"/>
    </source>
</evidence>
<dbReference type="EMBL" id="CAXJRC010000011">
    <property type="protein sequence ID" value="CAL2105941.1"/>
    <property type="molecule type" value="Genomic_DNA"/>
</dbReference>
<dbReference type="RefSeq" id="WP_348706896.1">
    <property type="nucleotide sequence ID" value="NZ_CAXIYA010000039.1"/>
</dbReference>
<organism evidence="1 2">
    <name type="scientific">Tenacibaculum vairaonense</name>
    <dbReference type="NCBI Taxonomy" id="3137860"/>
    <lineage>
        <taxon>Bacteria</taxon>
        <taxon>Pseudomonadati</taxon>
        <taxon>Bacteroidota</taxon>
        <taxon>Flavobacteriia</taxon>
        <taxon>Flavobacteriales</taxon>
        <taxon>Flavobacteriaceae</taxon>
        <taxon>Tenacibaculum</taxon>
    </lineage>
</organism>
<accession>A0ABM9PK13</accession>
<gene>
    <name evidence="1" type="ORF">T190115A13A_10097</name>
</gene>
<keyword evidence="2" id="KW-1185">Reference proteome</keyword>
<sequence>MKKVILSALVAGSLIATSCKKAKEEADKAVETTTEAVDKAADATKEAATKAVETTTEAVDKAKEAVQSALEGVTIPNFDNEKVEQHLKDYATYAKDYIAAKGDVVKNTQLAKKGVELATKGAELVKTLDADGVKKFNSVISAIQAKMAPAK</sequence>
<reference evidence="1 2" key="1">
    <citation type="submission" date="2024-05" db="EMBL/GenBank/DDBJ databases">
        <authorList>
            <person name="Duchaud E."/>
        </authorList>
    </citation>
    <scope>NUCLEOTIDE SEQUENCE [LARGE SCALE GENOMIC DNA]</scope>
    <source>
        <strain evidence="1">Ena-SAMPLE-TAB-13-05-2024-13:56:06:370-140305</strain>
    </source>
</reference>
<dbReference type="PROSITE" id="PS51257">
    <property type="entry name" value="PROKAR_LIPOPROTEIN"/>
    <property type="match status" value="1"/>
</dbReference>